<dbReference type="Proteomes" id="UP000245263">
    <property type="component" value="Chromosome 1"/>
</dbReference>
<dbReference type="RefSeq" id="WP_109021395.1">
    <property type="nucleotide sequence ID" value="NZ_AP025028.1"/>
</dbReference>
<evidence type="ECO:0008006" key="4">
    <source>
        <dbReference type="Google" id="ProtNLM"/>
    </source>
</evidence>
<feature type="chain" id="PRO_5045828837" description="Lipoprotein" evidence="1">
    <location>
        <begin position="24"/>
        <end position="305"/>
    </location>
</feature>
<dbReference type="EMBL" id="AP025028">
    <property type="protein sequence ID" value="BDA80345.1"/>
    <property type="molecule type" value="Genomic_DNA"/>
</dbReference>
<dbReference type="PROSITE" id="PS51257">
    <property type="entry name" value="PROKAR_LIPOPROTEIN"/>
    <property type="match status" value="1"/>
</dbReference>
<evidence type="ECO:0000313" key="3">
    <source>
        <dbReference type="Proteomes" id="UP000245263"/>
    </source>
</evidence>
<reference evidence="2 3" key="1">
    <citation type="submission" date="2021-08" db="EMBL/GenBank/DDBJ databases">
        <title>Complete genome sequence of Leptospira kobayashii strain E30.</title>
        <authorList>
            <person name="Nakao R."/>
            <person name="Nakamura S."/>
            <person name="Masuzawa T."/>
            <person name="Koizumi N."/>
        </authorList>
    </citation>
    <scope>NUCLEOTIDE SEQUENCE [LARGE SCALE GENOMIC DNA]</scope>
    <source>
        <strain evidence="2 3">E30</strain>
    </source>
</reference>
<proteinExistence type="predicted"/>
<sequence>MYNKQFFFSFPLSLLFSAGCTFGSIGDANAEKLTILQNLLSQTNGIRTNLQSQVVLYDDQADDSLGGFNLISNNITYAVTIQSSVLKIDSGSYRINPSNRLFGSVNANSSVSAKTHTPYTVPLDLPTTDPYGKSYSYIGSSVLNSFFTTNAQTDTGSAYNVPNLTSITDAPVGVVSLVSMSIQEWYWDLQIVRNGGSTIKLQIYLKPGTKTISPKCRIPADGARKLPVPIALQYSNIFKDRIYLSQTYTFLQTLFANYPGYIGSTSSLVVAEFSASDLYKILSDNLSTEDLVFFVPGCFPNVELR</sequence>
<accession>A0ABM7UMN4</accession>
<gene>
    <name evidence="2" type="ORF">LPTSP3_g32750</name>
</gene>
<feature type="signal peptide" evidence="1">
    <location>
        <begin position="1"/>
        <end position="23"/>
    </location>
</feature>
<keyword evidence="1" id="KW-0732">Signal</keyword>
<evidence type="ECO:0000313" key="2">
    <source>
        <dbReference type="EMBL" id="BDA80345.1"/>
    </source>
</evidence>
<evidence type="ECO:0000256" key="1">
    <source>
        <dbReference type="SAM" id="SignalP"/>
    </source>
</evidence>
<keyword evidence="3" id="KW-1185">Reference proteome</keyword>
<name>A0ABM7UMN4_9LEPT</name>
<protein>
    <recommendedName>
        <fullName evidence="4">Lipoprotein</fullName>
    </recommendedName>
</protein>
<organism evidence="2 3">
    <name type="scientific">Leptospira kobayashii</name>
    <dbReference type="NCBI Taxonomy" id="1917830"/>
    <lineage>
        <taxon>Bacteria</taxon>
        <taxon>Pseudomonadati</taxon>
        <taxon>Spirochaetota</taxon>
        <taxon>Spirochaetia</taxon>
        <taxon>Leptospirales</taxon>
        <taxon>Leptospiraceae</taxon>
        <taxon>Leptospira</taxon>
    </lineage>
</organism>